<dbReference type="PATRIC" id="fig|449216.3.peg.634"/>
<dbReference type="AlphaFoldDB" id="D5AXM8"/>
<dbReference type="Gene3D" id="1.10.3210.10">
    <property type="entry name" value="Hypothetical protein af1432"/>
    <property type="match status" value="1"/>
</dbReference>
<evidence type="ECO:0000313" key="1">
    <source>
        <dbReference type="EMBL" id="ADE30167.1"/>
    </source>
</evidence>
<dbReference type="Proteomes" id="UP000006931">
    <property type="component" value="Chromosome"/>
</dbReference>
<dbReference type="HOGENOM" id="CLU_012300_6_0_5"/>
<proteinExistence type="predicted"/>
<reference evidence="1 2" key="1">
    <citation type="journal article" date="2010" name="Genome Res.">
        <title>Genomic, proteomic, and transcriptomic analysis of virulent and avirulent Rickettsia prowazekii reveals its adaptive mutation capabilities.</title>
        <authorList>
            <person name="Bechah Y."/>
            <person name="El Karkouri K."/>
            <person name="Mediannikov O."/>
            <person name="Leroy Q."/>
            <person name="Pelletier N."/>
            <person name="Robert C."/>
            <person name="Medigue C."/>
            <person name="Mege J.L."/>
            <person name="Raoult D."/>
        </authorList>
    </citation>
    <scope>NUCLEOTIDE SEQUENCE [LARGE SCALE GENOMIC DNA]</scope>
    <source>
        <strain evidence="1 2">Rp22</strain>
    </source>
</reference>
<dbReference type="SUPFAM" id="SSF109604">
    <property type="entry name" value="HD-domain/PDEase-like"/>
    <property type="match status" value="1"/>
</dbReference>
<dbReference type="SMR" id="D5AXM8"/>
<dbReference type="Pfam" id="PF13328">
    <property type="entry name" value="HD_4"/>
    <property type="match status" value="1"/>
</dbReference>
<dbReference type="EMBL" id="CP001584">
    <property type="protein sequence ID" value="ADE30167.1"/>
    <property type="molecule type" value="Genomic_DNA"/>
</dbReference>
<dbReference type="PANTHER" id="PTHR21262:SF31">
    <property type="entry name" value="GTP PYROPHOSPHOKINASE"/>
    <property type="match status" value="1"/>
</dbReference>
<name>D5AXM8_RICPP</name>
<dbReference type="GO" id="GO:0005886">
    <property type="term" value="C:plasma membrane"/>
    <property type="evidence" value="ECO:0007669"/>
    <property type="project" value="TreeGrafter"/>
</dbReference>
<dbReference type="GeneID" id="57569749"/>
<accession>D5AXM8</accession>
<organism evidence="1 2">
    <name type="scientific">Rickettsia prowazekii (strain Rp22)</name>
    <dbReference type="NCBI Taxonomy" id="449216"/>
    <lineage>
        <taxon>Bacteria</taxon>
        <taxon>Pseudomonadati</taxon>
        <taxon>Pseudomonadota</taxon>
        <taxon>Alphaproteobacteria</taxon>
        <taxon>Rickettsiales</taxon>
        <taxon>Rickettsiaceae</taxon>
        <taxon>Rickettsieae</taxon>
        <taxon>Rickettsia</taxon>
        <taxon>typhus group</taxon>
    </lineage>
</organism>
<sequence length="250" mass="29536">MEDIDIWQKKFEFCDYSKKLIGRIEYLNTIVDSPIDITEVEKGIYYTRKYHATQMRQSGEPYYSHPIEVAIMLADFTALEAPKLYKSYMMNVALLHDTIEDTILTHADISKIFDKNIADNVERLTRIKPYGKISSGEMLNLLIQEQRYDIALIKVFDRLHNLQTINAKSTEKALETVKETIESFLLIAAYLEIRTVEQQLLNVCNNFIKQHFPSEQKAIFRSVYEISFFNFKIIQNKLKRMQYYFRKKKA</sequence>
<protein>
    <submittedName>
        <fullName evidence="1">Guanosine polyphosphate pyrophosphohydrolase/synthetase</fullName>
    </submittedName>
</protein>
<dbReference type="KEGG" id="rpq:rpr22_CDS604"/>
<dbReference type="PANTHER" id="PTHR21262">
    <property type="entry name" value="GUANOSINE-3',5'-BIS DIPHOSPHATE 3'-PYROPHOSPHOHYDROLASE"/>
    <property type="match status" value="1"/>
</dbReference>
<gene>
    <name evidence="1" type="primary">spoT14</name>
    <name evidence="1" type="synonym">spoTb</name>
    <name evidence="1" type="ordered locus">rpr22_CDS604</name>
</gene>
<evidence type="ECO:0000313" key="2">
    <source>
        <dbReference type="Proteomes" id="UP000006931"/>
    </source>
</evidence>
<dbReference type="RefSeq" id="WP_004596269.1">
    <property type="nucleotide sequence ID" value="NC_017560.1"/>
</dbReference>